<feature type="region of interest" description="Disordered" evidence="2">
    <location>
        <begin position="764"/>
        <end position="806"/>
    </location>
</feature>
<evidence type="ECO:0000313" key="6">
    <source>
        <dbReference type="Proteomes" id="UP001227230"/>
    </source>
</evidence>
<evidence type="ECO:0000259" key="3">
    <source>
        <dbReference type="PROSITE" id="PS50031"/>
    </source>
</evidence>
<feature type="coiled-coil region" evidence="1">
    <location>
        <begin position="568"/>
        <end position="641"/>
    </location>
</feature>
<dbReference type="PROSITE" id="PS50222">
    <property type="entry name" value="EF_HAND_2"/>
    <property type="match status" value="2"/>
</dbReference>
<protein>
    <submittedName>
        <fullName evidence="5">Uncharacterized protein</fullName>
    </submittedName>
</protein>
<dbReference type="InterPro" id="IPR002048">
    <property type="entry name" value="EF_hand_dom"/>
</dbReference>
<dbReference type="CDD" id="cd00052">
    <property type="entry name" value="EH"/>
    <property type="match status" value="2"/>
</dbReference>
<feature type="compositionally biased region" description="Polar residues" evidence="2">
    <location>
        <begin position="298"/>
        <end position="308"/>
    </location>
</feature>
<keyword evidence="1" id="KW-0175">Coiled coil</keyword>
<keyword evidence="6" id="KW-1185">Reference proteome</keyword>
<dbReference type="Pfam" id="PF12763">
    <property type="entry name" value="EH"/>
    <property type="match status" value="2"/>
</dbReference>
<evidence type="ECO:0000256" key="2">
    <source>
        <dbReference type="SAM" id="MobiDB-lite"/>
    </source>
</evidence>
<reference evidence="5 6" key="1">
    <citation type="journal article" date="2023" name="Hortic Res">
        <title>The complete reference genome for grapevine (Vitis vinifera L.) genetics and breeding.</title>
        <authorList>
            <person name="Shi X."/>
            <person name="Cao S."/>
            <person name="Wang X."/>
            <person name="Huang S."/>
            <person name="Wang Y."/>
            <person name="Liu Z."/>
            <person name="Liu W."/>
            <person name="Leng X."/>
            <person name="Peng Y."/>
            <person name="Wang N."/>
            <person name="Wang Y."/>
            <person name="Ma Z."/>
            <person name="Xu X."/>
            <person name="Zhang F."/>
            <person name="Xue H."/>
            <person name="Zhong H."/>
            <person name="Wang Y."/>
            <person name="Zhang K."/>
            <person name="Velt A."/>
            <person name="Avia K."/>
            <person name="Holtgrawe D."/>
            <person name="Grimplet J."/>
            <person name="Matus J.T."/>
            <person name="Ware D."/>
            <person name="Wu X."/>
            <person name="Wang H."/>
            <person name="Liu C."/>
            <person name="Fang Y."/>
            <person name="Rustenholz C."/>
            <person name="Cheng Z."/>
            <person name="Xiao H."/>
            <person name="Zhou Y."/>
        </authorList>
    </citation>
    <scope>NUCLEOTIDE SEQUENCE [LARGE SCALE GENOMIC DNA]</scope>
    <source>
        <strain evidence="6">cv. Pinot noir / PN40024</strain>
        <tissue evidence="5">Leaf</tissue>
    </source>
</reference>
<feature type="region of interest" description="Disordered" evidence="2">
    <location>
        <begin position="525"/>
        <end position="547"/>
    </location>
</feature>
<evidence type="ECO:0000256" key="1">
    <source>
        <dbReference type="SAM" id="Coils"/>
    </source>
</evidence>
<sequence>MAAAQNQAPNVDLFDAYFRRADLDRDGRISGSEAVAFFQTTNLPKHVLAQIWTYADHNRIGFLGRAEFYNALKLVTVAQSKRELTPDIVKAALYGPAAAKIPAPQINLAAAPTQMNTAAPAPAPAPASVAPMGSVAPTASQNFGVRGPQGPISANVNQQYFPPQGNQLMRPTQTLPGSASLPAQGAAVQGFPGGGTMAGMRLPNSSISNDLVGGRTGGAPTGIISQVPIRGVSPSMSQDGFGVSPSGLTASVPSKPQVSSGITSLEPAAKNSKAMDVTGNGFASESIFGGDVFSASPSQLKQDSSVHTSSSGNAPISSSIAPVSSGALPSVKSRALDSLQSSPMIQPVGGQLQQAQPLSKQNQQVPTQNSSAFISAGISLGTENTASSQSQLPWPRITQSDIQKYTKVFVAVDTDRDGKITGEQARNLFLSWRLPREVLKQVWDLSDQDNDSMLSLREFCTALYLMERYRDGRPLPAVLPSSIFADFPTTVQPMAGYGSAAWRPPSGLQQQQGMPVSGARHVTPAMGGRPPLPHRADEGKQTNQQKSKVPVLEKHFVNQLSKEEQDMLNTKFREAADANKKVEELEKEILDSKEKIEFCRTKMQELVLYKSRCDNRLNEIIERVAADKREAEALAKKYEEKYKQSGDVASKLTIEEATFRDIQERKMELYQAILKMEENGSADESIQVRADRIQSDLDELVKALNERCKKYGLYVKPTTLVELPFGWQLGIQEGAADWDEDWDKFEEEGYVFVKELTLDVQNAIAPPKPKSMPVDKEKASTAETPTAASSSVDVKSEDPPSMGERVVENGSAYSQTEDYSARSPGSSPLARVAMERSPAGSPAARTAMERSPVGSPAARAAFERSPAGSPAARTAFERSPAGSPAARPAFDSPSREFLDSHFFKPFSEDASPHAKDTQSDYGGADSFLSGDKSFDEPTWGKFDTNDDMESIWGMNSIGATSKMDHERHTENYFFGDEFDLKPIRTESSQASGSFPKKSTFTFDDSVPSTPLYSISNSPSRFNEGSEHSFDPFSRFDSFKSHDSGFFQPRETLARFDSMRSTADYDHGHGFPSSDDSDPFGTGPFKTSLDSQTPRRGSDNWSAF</sequence>
<dbReference type="InterPro" id="IPR011992">
    <property type="entry name" value="EF-hand-dom_pair"/>
</dbReference>
<feature type="compositionally biased region" description="Polar residues" evidence="2">
    <location>
        <begin position="246"/>
        <end position="263"/>
    </location>
</feature>
<dbReference type="SMART" id="SM00027">
    <property type="entry name" value="EH"/>
    <property type="match status" value="2"/>
</dbReference>
<dbReference type="EMBL" id="CP126650">
    <property type="protein sequence ID" value="WJZ83601.1"/>
    <property type="molecule type" value="Genomic_DNA"/>
</dbReference>
<feature type="region of interest" description="Disordered" evidence="2">
    <location>
        <begin position="238"/>
        <end position="264"/>
    </location>
</feature>
<feature type="region of interest" description="Disordered" evidence="2">
    <location>
        <begin position="1063"/>
        <end position="1103"/>
    </location>
</feature>
<feature type="compositionally biased region" description="Polar residues" evidence="2">
    <location>
        <begin position="351"/>
        <end position="367"/>
    </location>
</feature>
<organism evidence="5 6">
    <name type="scientific">Vitis vinifera</name>
    <name type="common">Grape</name>
    <dbReference type="NCBI Taxonomy" id="29760"/>
    <lineage>
        <taxon>Eukaryota</taxon>
        <taxon>Viridiplantae</taxon>
        <taxon>Streptophyta</taxon>
        <taxon>Embryophyta</taxon>
        <taxon>Tracheophyta</taxon>
        <taxon>Spermatophyta</taxon>
        <taxon>Magnoliopsida</taxon>
        <taxon>eudicotyledons</taxon>
        <taxon>Gunneridae</taxon>
        <taxon>Pentapetalae</taxon>
        <taxon>rosids</taxon>
        <taxon>Vitales</taxon>
        <taxon>Vitaceae</taxon>
        <taxon>Viteae</taxon>
        <taxon>Vitis</taxon>
    </lineage>
</organism>
<dbReference type="Proteomes" id="UP001227230">
    <property type="component" value="Chromosome 3"/>
</dbReference>
<feature type="region of interest" description="Disordered" evidence="2">
    <location>
        <begin position="342"/>
        <end position="367"/>
    </location>
</feature>
<name>A0ABY9BL40_VITVI</name>
<feature type="region of interest" description="Disordered" evidence="2">
    <location>
        <begin position="298"/>
        <end position="326"/>
    </location>
</feature>
<evidence type="ECO:0000259" key="4">
    <source>
        <dbReference type="PROSITE" id="PS50222"/>
    </source>
</evidence>
<feature type="region of interest" description="Disordered" evidence="2">
    <location>
        <begin position="833"/>
        <end position="893"/>
    </location>
</feature>
<feature type="region of interest" description="Disordered" evidence="2">
    <location>
        <begin position="907"/>
        <end position="929"/>
    </location>
</feature>
<feature type="domain" description="EF-hand" evidence="4">
    <location>
        <begin position="9"/>
        <end position="44"/>
    </location>
</feature>
<proteinExistence type="predicted"/>
<evidence type="ECO:0000313" key="5">
    <source>
        <dbReference type="EMBL" id="WJZ83601.1"/>
    </source>
</evidence>
<feature type="compositionally biased region" description="Low complexity" evidence="2">
    <location>
        <begin position="309"/>
        <end position="325"/>
    </location>
</feature>
<dbReference type="PANTHER" id="PTHR11216:SF161">
    <property type="entry name" value="CALCIUM-BINDING EF HAND FAMILY PROTEIN"/>
    <property type="match status" value="1"/>
</dbReference>
<dbReference type="Gene3D" id="1.10.238.10">
    <property type="entry name" value="EF-hand"/>
    <property type="match status" value="2"/>
</dbReference>
<feature type="domain" description="EH" evidence="3">
    <location>
        <begin position="10"/>
        <end position="100"/>
    </location>
</feature>
<dbReference type="PROSITE" id="PS50031">
    <property type="entry name" value="EH"/>
    <property type="match status" value="2"/>
</dbReference>
<feature type="compositionally biased region" description="Basic and acidic residues" evidence="2">
    <location>
        <begin position="907"/>
        <end position="918"/>
    </location>
</feature>
<dbReference type="PANTHER" id="PTHR11216">
    <property type="entry name" value="EH DOMAIN"/>
    <property type="match status" value="1"/>
</dbReference>
<gene>
    <name evidence="5" type="ORF">VitviT2T_003269</name>
</gene>
<dbReference type="InterPro" id="IPR000261">
    <property type="entry name" value="EH_dom"/>
</dbReference>
<feature type="domain" description="EH" evidence="3">
    <location>
        <begin position="401"/>
        <end position="490"/>
    </location>
</feature>
<feature type="compositionally biased region" description="Low complexity" evidence="2">
    <location>
        <begin position="878"/>
        <end position="889"/>
    </location>
</feature>
<feature type="compositionally biased region" description="Low complexity" evidence="2">
    <location>
        <begin position="781"/>
        <end position="791"/>
    </location>
</feature>
<dbReference type="SMART" id="SM00054">
    <property type="entry name" value="EFh"/>
    <property type="match status" value="4"/>
</dbReference>
<dbReference type="SUPFAM" id="SSF47473">
    <property type="entry name" value="EF-hand"/>
    <property type="match status" value="2"/>
</dbReference>
<accession>A0ABY9BL40</accession>
<feature type="compositionally biased region" description="Polar residues" evidence="2">
    <location>
        <begin position="1087"/>
        <end position="1103"/>
    </location>
</feature>
<feature type="domain" description="EF-hand" evidence="4">
    <location>
        <begin position="434"/>
        <end position="469"/>
    </location>
</feature>